<dbReference type="EMBL" id="KB644412">
    <property type="protein sequence ID" value="EPS30055.1"/>
    <property type="molecule type" value="Genomic_DNA"/>
</dbReference>
<dbReference type="Proteomes" id="UP000019376">
    <property type="component" value="Unassembled WGS sequence"/>
</dbReference>
<proteinExistence type="predicted"/>
<sequence length="173" mass="18540">MHPGQRSRPIGWHALPGSWFFLAPLSNQTVPERLGARLEAHEPSHSVYLVRQYSSATSVNGNQPWMGTAPPKGTAQRDQSSRVSATPVTFVCYRHVPVAWIVALDNIPVSSDLPGALPLVERRVCVGRAGRTQRVDAVELLAPSGSCRSSALQASLESIPPGIGSVRESTGLV</sequence>
<evidence type="ECO:0000313" key="2">
    <source>
        <dbReference type="Proteomes" id="UP000019376"/>
    </source>
</evidence>
<keyword evidence="2" id="KW-1185">Reference proteome</keyword>
<gene>
    <name evidence="1" type="ORF">PDE_05005</name>
</gene>
<reference evidence="1 2" key="1">
    <citation type="journal article" date="2013" name="PLoS ONE">
        <title>Genomic and secretomic analyses reveal unique features of the lignocellulolytic enzyme system of Penicillium decumbens.</title>
        <authorList>
            <person name="Liu G."/>
            <person name="Zhang L."/>
            <person name="Wei X."/>
            <person name="Zou G."/>
            <person name="Qin Y."/>
            <person name="Ma L."/>
            <person name="Li J."/>
            <person name="Zheng H."/>
            <person name="Wang S."/>
            <person name="Wang C."/>
            <person name="Xun L."/>
            <person name="Zhao G.-P."/>
            <person name="Zhou Z."/>
            <person name="Qu Y."/>
        </authorList>
    </citation>
    <scope>NUCLEOTIDE SEQUENCE [LARGE SCALE GENOMIC DNA]</scope>
    <source>
        <strain evidence="2">114-2 / CGMCC 5302</strain>
    </source>
</reference>
<protein>
    <submittedName>
        <fullName evidence="1">Uncharacterized protein</fullName>
    </submittedName>
</protein>
<dbReference type="AlphaFoldDB" id="S7ZHA9"/>
<name>S7ZHA9_PENO1</name>
<accession>S7ZHA9</accession>
<dbReference type="HOGENOM" id="CLU_1548128_0_0_1"/>
<evidence type="ECO:0000313" key="1">
    <source>
        <dbReference type="EMBL" id="EPS30055.1"/>
    </source>
</evidence>
<organism evidence="1 2">
    <name type="scientific">Penicillium oxalicum (strain 114-2 / CGMCC 5302)</name>
    <name type="common">Penicillium decumbens</name>
    <dbReference type="NCBI Taxonomy" id="933388"/>
    <lineage>
        <taxon>Eukaryota</taxon>
        <taxon>Fungi</taxon>
        <taxon>Dikarya</taxon>
        <taxon>Ascomycota</taxon>
        <taxon>Pezizomycotina</taxon>
        <taxon>Eurotiomycetes</taxon>
        <taxon>Eurotiomycetidae</taxon>
        <taxon>Eurotiales</taxon>
        <taxon>Aspergillaceae</taxon>
        <taxon>Penicillium</taxon>
    </lineage>
</organism>